<dbReference type="Proteomes" id="UP001642360">
    <property type="component" value="Unassembled WGS sequence"/>
</dbReference>
<keyword evidence="2" id="KW-1185">Reference proteome</keyword>
<evidence type="ECO:0000313" key="1">
    <source>
        <dbReference type="EMBL" id="CAK9143069.1"/>
    </source>
</evidence>
<organism evidence="1 2">
    <name type="scientific">Ilex paraguariensis</name>
    <name type="common">yerba mate</name>
    <dbReference type="NCBI Taxonomy" id="185542"/>
    <lineage>
        <taxon>Eukaryota</taxon>
        <taxon>Viridiplantae</taxon>
        <taxon>Streptophyta</taxon>
        <taxon>Embryophyta</taxon>
        <taxon>Tracheophyta</taxon>
        <taxon>Spermatophyta</taxon>
        <taxon>Magnoliopsida</taxon>
        <taxon>eudicotyledons</taxon>
        <taxon>Gunneridae</taxon>
        <taxon>Pentapetalae</taxon>
        <taxon>asterids</taxon>
        <taxon>campanulids</taxon>
        <taxon>Aquifoliales</taxon>
        <taxon>Aquifoliaceae</taxon>
        <taxon>Ilex</taxon>
    </lineage>
</organism>
<dbReference type="AlphaFoldDB" id="A0ABC8RDM9"/>
<accession>A0ABC8RDM9</accession>
<protein>
    <submittedName>
        <fullName evidence="1">Uncharacterized protein</fullName>
    </submittedName>
</protein>
<gene>
    <name evidence="1" type="ORF">ILEXP_LOCUS10766</name>
</gene>
<reference evidence="1 2" key="1">
    <citation type="submission" date="2024-02" db="EMBL/GenBank/DDBJ databases">
        <authorList>
            <person name="Vignale AGUSTIN F."/>
            <person name="Sosa J E."/>
            <person name="Modenutti C."/>
        </authorList>
    </citation>
    <scope>NUCLEOTIDE SEQUENCE [LARGE SCALE GENOMIC DNA]</scope>
</reference>
<proteinExistence type="predicted"/>
<comment type="caution">
    <text evidence="1">The sequence shown here is derived from an EMBL/GenBank/DDBJ whole genome shotgun (WGS) entry which is preliminary data.</text>
</comment>
<sequence length="127" mass="13995">MQATLEGTIVQAIVGSRAQSGTVRAAQLRIMYQDAIGEIVQWDSKGCWSTNNLFLELGCQGSFCCITTHSGRGEYCCSLFLKDKAYLVVPNHDGDLQFAGSVDKTNNQTDKHGNIFERATFVGDHWT</sequence>
<dbReference type="EMBL" id="CAUOFW020001280">
    <property type="protein sequence ID" value="CAK9143069.1"/>
    <property type="molecule type" value="Genomic_DNA"/>
</dbReference>
<evidence type="ECO:0000313" key="2">
    <source>
        <dbReference type="Proteomes" id="UP001642360"/>
    </source>
</evidence>
<name>A0ABC8RDM9_9AQUA</name>